<evidence type="ECO:0000313" key="1">
    <source>
        <dbReference type="EMBL" id="MDA3630120.1"/>
    </source>
</evidence>
<dbReference type="RefSeq" id="WP_270953259.1">
    <property type="nucleotide sequence ID" value="NZ_JAQGLA010000088.1"/>
</dbReference>
<evidence type="ECO:0000313" key="2">
    <source>
        <dbReference type="Proteomes" id="UP001210380"/>
    </source>
</evidence>
<accession>A0ABT4V819</accession>
<proteinExistence type="predicted"/>
<gene>
    <name evidence="1" type="ORF">OU415_32155</name>
</gene>
<reference evidence="1 2" key="1">
    <citation type="submission" date="2022-11" db="EMBL/GenBank/DDBJ databases">
        <title>Draft genome sequence of Saccharopolyspora sp. WRP15-2 isolated from rhizosphere soils of wild rice in Thailand.</title>
        <authorList>
            <person name="Duangmal K."/>
            <person name="Kammanee S."/>
            <person name="Muangham S."/>
        </authorList>
    </citation>
    <scope>NUCLEOTIDE SEQUENCE [LARGE SCALE GENOMIC DNA]</scope>
    <source>
        <strain evidence="1 2">WRP15-2</strain>
    </source>
</reference>
<evidence type="ECO:0008006" key="3">
    <source>
        <dbReference type="Google" id="ProtNLM"/>
    </source>
</evidence>
<dbReference type="EMBL" id="JAQGLA010000088">
    <property type="protein sequence ID" value="MDA3630120.1"/>
    <property type="molecule type" value="Genomic_DNA"/>
</dbReference>
<keyword evidence="2" id="KW-1185">Reference proteome</keyword>
<protein>
    <recommendedName>
        <fullName evidence="3">HEAT repeat domain-containing protein</fullName>
    </recommendedName>
</protein>
<comment type="caution">
    <text evidence="1">The sequence shown here is derived from an EMBL/GenBank/DDBJ whole genome shotgun (WGS) entry which is preliminary data.</text>
</comment>
<dbReference type="Proteomes" id="UP001210380">
    <property type="component" value="Unassembled WGS sequence"/>
</dbReference>
<name>A0ABT4V819_9PSEU</name>
<sequence length="196" mass="21905">MPVEAAALVRGDRLLLSDASPADEVASFARGAGFEQGRENDTPHGSEHVWIIRSGLFFHHVEHAKADVRYVQVTGDDRADVQQFTWLAGEFFTTVGDNELLSDVRAARTAEERARALTRLAVGLPSEPREDGIRAVLEGFDANDPTVRRAALLSALYLDWEHVGRRVRKMAEHDDAESLRLQANYFVDRHDRSTGR</sequence>
<organism evidence="1 2">
    <name type="scientific">Saccharopolyspora oryzae</name>
    <dbReference type="NCBI Taxonomy" id="2997343"/>
    <lineage>
        <taxon>Bacteria</taxon>
        <taxon>Bacillati</taxon>
        <taxon>Actinomycetota</taxon>
        <taxon>Actinomycetes</taxon>
        <taxon>Pseudonocardiales</taxon>
        <taxon>Pseudonocardiaceae</taxon>
        <taxon>Saccharopolyspora</taxon>
    </lineage>
</organism>